<keyword evidence="2" id="KW-1185">Reference proteome</keyword>
<name>A0ABX7T371_9SPHN</name>
<evidence type="ECO:0000313" key="1">
    <source>
        <dbReference type="EMBL" id="QTD55252.1"/>
    </source>
</evidence>
<dbReference type="PANTHER" id="PTHR43747">
    <property type="entry name" value="FAD-BINDING PROTEIN"/>
    <property type="match status" value="1"/>
</dbReference>
<organism evidence="1 2">
    <name type="scientific">Parasphingorhabdus cellanae</name>
    <dbReference type="NCBI Taxonomy" id="2806553"/>
    <lineage>
        <taxon>Bacteria</taxon>
        <taxon>Pseudomonadati</taxon>
        <taxon>Pseudomonadota</taxon>
        <taxon>Alphaproteobacteria</taxon>
        <taxon>Sphingomonadales</taxon>
        <taxon>Sphingomonadaceae</taxon>
        <taxon>Parasphingorhabdus</taxon>
    </lineage>
</organism>
<sequence>MTDPAAKDFVILGGGTAGWMAACLLANQWRGRGATVTLIESKEIGIIGVGEGSTPQLKAFFDRLGIAEREWMPACDATYKNGISFHGWSNRPGYESYFHPFPAPIDNHTAAKFFYNTRARRTGRDVDAHPDRFFLPALLAATEKAPIAPEHFPFEPTYGYHFDAHKVGAFLADHATENLGVRHIEGRVENVERADNGDIAALITEDRSRIAGNFFLDCSGFRAILFNGALDEPFLPFSDNLFNDSAVVMPTTRADQTRLPSQTKATALSAGWVWDIPLTTRSGNGYVYSSSHIDAEAAECELRQHLGVGDTGEARHLKMRVGRVRNSWSHNALAIGLSQGFLEPLEATALHIVIATVEQFIGSFEAGDFTPEHRDSFNADIAARYEGIRDYIVCHYKVNRREDAAGIDYWAANRANQNLSDDLKSVLTSWYTGGDLTAEISRLGIGKYYSAISWHSLLAGYGTFPDDAKITPPGDDIVIHDVSEIQRFLDRCALNFDDHAQALSVFD</sequence>
<accession>A0ABX7T371</accession>
<dbReference type="RefSeq" id="WP_207987076.1">
    <property type="nucleotide sequence ID" value="NZ_CP071794.1"/>
</dbReference>
<dbReference type="PIRSF" id="PIRSF011396">
    <property type="entry name" value="Trp_halogenase"/>
    <property type="match status" value="1"/>
</dbReference>
<dbReference type="PANTHER" id="PTHR43747:SF4">
    <property type="entry name" value="FLAVIN-DEPENDENT TRYPTOPHAN HALOGENASE"/>
    <property type="match status" value="1"/>
</dbReference>
<dbReference type="Gene3D" id="3.50.50.60">
    <property type="entry name" value="FAD/NAD(P)-binding domain"/>
    <property type="match status" value="1"/>
</dbReference>
<dbReference type="Proteomes" id="UP000663923">
    <property type="component" value="Chromosome"/>
</dbReference>
<dbReference type="InterPro" id="IPR033856">
    <property type="entry name" value="Trp_halogen"/>
</dbReference>
<dbReference type="InterPro" id="IPR006905">
    <property type="entry name" value="Flavin_halogenase"/>
</dbReference>
<dbReference type="EMBL" id="CP071794">
    <property type="protein sequence ID" value="QTD55252.1"/>
    <property type="molecule type" value="Genomic_DNA"/>
</dbReference>
<protein>
    <submittedName>
        <fullName evidence="1">Tryptophan 7-halogenase</fullName>
    </submittedName>
</protein>
<proteinExistence type="predicted"/>
<dbReference type="Pfam" id="PF04820">
    <property type="entry name" value="Trp_halogenase"/>
    <property type="match status" value="1"/>
</dbReference>
<gene>
    <name evidence="1" type="ORF">J4G78_13635</name>
</gene>
<dbReference type="SUPFAM" id="SSF51905">
    <property type="entry name" value="FAD/NAD(P)-binding domain"/>
    <property type="match status" value="1"/>
</dbReference>
<reference evidence="1 2" key="1">
    <citation type="submission" date="2021-03" db="EMBL/GenBank/DDBJ databases">
        <title>Complete genome of Parasphingorhabdus_sp.JHSY0214.</title>
        <authorList>
            <person name="Yoo J.H."/>
            <person name="Bae J.W."/>
        </authorList>
    </citation>
    <scope>NUCLEOTIDE SEQUENCE [LARGE SCALE GENOMIC DNA]</scope>
    <source>
        <strain evidence="1 2">JHSY0214</strain>
    </source>
</reference>
<evidence type="ECO:0000313" key="2">
    <source>
        <dbReference type="Proteomes" id="UP000663923"/>
    </source>
</evidence>
<dbReference type="PROSITE" id="PS51257">
    <property type="entry name" value="PROKAR_LIPOPROTEIN"/>
    <property type="match status" value="1"/>
</dbReference>
<dbReference type="InterPro" id="IPR036188">
    <property type="entry name" value="FAD/NAD-bd_sf"/>
</dbReference>
<dbReference type="InterPro" id="IPR050816">
    <property type="entry name" value="Flavin-dep_Halogenase_NPB"/>
</dbReference>